<proteinExistence type="predicted"/>
<dbReference type="Pfam" id="PF26118">
    <property type="entry name" value="DUF8035"/>
    <property type="match status" value="1"/>
</dbReference>
<evidence type="ECO:0000313" key="4">
    <source>
        <dbReference type="Proteomes" id="UP000054321"/>
    </source>
</evidence>
<evidence type="ECO:0000256" key="1">
    <source>
        <dbReference type="SAM" id="MobiDB-lite"/>
    </source>
</evidence>
<feature type="domain" description="DUF8035" evidence="2">
    <location>
        <begin position="249"/>
        <end position="302"/>
    </location>
</feature>
<protein>
    <recommendedName>
        <fullName evidence="2">DUF8035 domain-containing protein</fullName>
    </recommendedName>
</protein>
<organism evidence="3 4">
    <name type="scientific">Oidiodendron maius (strain Zn)</name>
    <dbReference type="NCBI Taxonomy" id="913774"/>
    <lineage>
        <taxon>Eukaryota</taxon>
        <taxon>Fungi</taxon>
        <taxon>Dikarya</taxon>
        <taxon>Ascomycota</taxon>
        <taxon>Pezizomycotina</taxon>
        <taxon>Leotiomycetes</taxon>
        <taxon>Leotiomycetes incertae sedis</taxon>
        <taxon>Myxotrichaceae</taxon>
        <taxon>Oidiodendron</taxon>
    </lineage>
</organism>
<dbReference type="EMBL" id="KN832875">
    <property type="protein sequence ID" value="KIN02164.1"/>
    <property type="molecule type" value="Genomic_DNA"/>
</dbReference>
<accession>A0A0C3CT36</accession>
<feature type="compositionally biased region" description="Basic and acidic residues" evidence="1">
    <location>
        <begin position="24"/>
        <end position="45"/>
    </location>
</feature>
<dbReference type="HOGENOM" id="CLU_023467_0_0_1"/>
<name>A0A0C3CT36_OIDMZ</name>
<dbReference type="OrthoDB" id="5428245at2759"/>
<dbReference type="Proteomes" id="UP000054321">
    <property type="component" value="Unassembled WGS sequence"/>
</dbReference>
<sequence length="488" mass="57096">MSRERYSYAAHGRGERWDTERFEIERDRDRHGTDVREHFEERETRYSSGGGHSGGRPRERSIDEVYERERIGPRGGYEEDRYERREYIDDEPRHARERPRSQQRMQNVTIEERERYYSPPRAGPPPARPEFMRRRSSLESFDRRHLTKFVEREEYGPAPSSYSDEPRPPPLNPIRARGPPPRRYEEREYEEIAVAEPDYYGDEEFRGYPERVREREIIRRRRRSGSRGSATSSRSESVFSEVIKSEFPKKGKTRMPARLVSKRAIIDLGYTFEEEGNVVIIQKALGRENIDEVIKLSEDYKKSGKNEVRSEPEVVIRETTHEIITAPAVPHIVQPSLEVVSDTKIVETRSVSPSPHHHHHSSHHNNPIIIEAGRPREEYSDAIAVGPLALVSSHSHSRHSSREDRVVRAEIALLEAEKAKRYAEKDYRRIRHSGRSSETELVLYDRDSYGGPSEEITLVRREREPDIGVRIEKDKKGRMSISVPKYIR</sequence>
<gene>
    <name evidence="3" type="ORF">OIDMADRAFT_53681</name>
</gene>
<dbReference type="AlphaFoldDB" id="A0A0C3CT36"/>
<keyword evidence="4" id="KW-1185">Reference proteome</keyword>
<evidence type="ECO:0000313" key="3">
    <source>
        <dbReference type="EMBL" id="KIN02164.1"/>
    </source>
</evidence>
<reference evidence="4" key="2">
    <citation type="submission" date="2015-01" db="EMBL/GenBank/DDBJ databases">
        <title>Evolutionary Origins and Diversification of the Mycorrhizal Mutualists.</title>
        <authorList>
            <consortium name="DOE Joint Genome Institute"/>
            <consortium name="Mycorrhizal Genomics Consortium"/>
            <person name="Kohler A."/>
            <person name="Kuo A."/>
            <person name="Nagy L.G."/>
            <person name="Floudas D."/>
            <person name="Copeland A."/>
            <person name="Barry K.W."/>
            <person name="Cichocki N."/>
            <person name="Veneault-Fourrey C."/>
            <person name="LaButti K."/>
            <person name="Lindquist E.A."/>
            <person name="Lipzen A."/>
            <person name="Lundell T."/>
            <person name="Morin E."/>
            <person name="Murat C."/>
            <person name="Riley R."/>
            <person name="Ohm R."/>
            <person name="Sun H."/>
            <person name="Tunlid A."/>
            <person name="Henrissat B."/>
            <person name="Grigoriev I.V."/>
            <person name="Hibbett D.S."/>
            <person name="Martin F."/>
        </authorList>
    </citation>
    <scope>NUCLEOTIDE SEQUENCE [LARGE SCALE GENOMIC DNA]</scope>
    <source>
        <strain evidence="4">Zn</strain>
    </source>
</reference>
<feature type="compositionally biased region" description="Basic and acidic residues" evidence="1">
    <location>
        <begin position="130"/>
        <end position="155"/>
    </location>
</feature>
<reference evidence="3 4" key="1">
    <citation type="submission" date="2014-04" db="EMBL/GenBank/DDBJ databases">
        <authorList>
            <consortium name="DOE Joint Genome Institute"/>
            <person name="Kuo A."/>
            <person name="Martino E."/>
            <person name="Perotto S."/>
            <person name="Kohler A."/>
            <person name="Nagy L.G."/>
            <person name="Floudas D."/>
            <person name="Copeland A."/>
            <person name="Barry K.W."/>
            <person name="Cichocki N."/>
            <person name="Veneault-Fourrey C."/>
            <person name="LaButti K."/>
            <person name="Lindquist E.A."/>
            <person name="Lipzen A."/>
            <person name="Lundell T."/>
            <person name="Morin E."/>
            <person name="Murat C."/>
            <person name="Sun H."/>
            <person name="Tunlid A."/>
            <person name="Henrissat B."/>
            <person name="Grigoriev I.V."/>
            <person name="Hibbett D.S."/>
            <person name="Martin F."/>
            <person name="Nordberg H.P."/>
            <person name="Cantor M.N."/>
            <person name="Hua S.X."/>
        </authorList>
    </citation>
    <scope>NUCLEOTIDE SEQUENCE [LARGE SCALE GENOMIC DNA]</scope>
    <source>
        <strain evidence="3 4">Zn</strain>
    </source>
</reference>
<dbReference type="STRING" id="913774.A0A0C3CT36"/>
<dbReference type="InterPro" id="IPR058348">
    <property type="entry name" value="DUF8035"/>
</dbReference>
<evidence type="ECO:0000259" key="2">
    <source>
        <dbReference type="Pfam" id="PF26118"/>
    </source>
</evidence>
<feature type="region of interest" description="Disordered" evidence="1">
    <location>
        <begin position="24"/>
        <end position="185"/>
    </location>
</feature>
<dbReference type="InParanoid" id="A0A0C3CT36"/>
<feature type="compositionally biased region" description="Basic and acidic residues" evidence="1">
    <location>
        <begin position="56"/>
        <end position="100"/>
    </location>
</feature>